<evidence type="ECO:0000256" key="2">
    <source>
        <dbReference type="ARBA" id="ARBA00022475"/>
    </source>
</evidence>
<evidence type="ECO:0000256" key="4">
    <source>
        <dbReference type="ARBA" id="ARBA00022618"/>
    </source>
</evidence>
<keyword evidence="2 9" id="KW-1003">Cell membrane</keyword>
<keyword evidence="4 9" id="KW-0132">Cell division</keyword>
<keyword evidence="5 9" id="KW-0812">Transmembrane</keyword>
<dbReference type="HAMAP" id="MF_00911">
    <property type="entry name" value="FtsQ_subfam"/>
    <property type="match status" value="1"/>
</dbReference>
<name>A0A1B2EJQ7_9HYPH</name>
<keyword evidence="6 9" id="KW-1133">Transmembrane helix</keyword>
<feature type="transmembrane region" description="Helical" evidence="9">
    <location>
        <begin position="67"/>
        <end position="86"/>
    </location>
</feature>
<protein>
    <recommendedName>
        <fullName evidence="9">Cell division protein FtsQ</fullName>
    </recommendedName>
</protein>
<dbReference type="GO" id="GO:0032153">
    <property type="term" value="C:cell division site"/>
    <property type="evidence" value="ECO:0007669"/>
    <property type="project" value="UniProtKB-UniRule"/>
</dbReference>
<dbReference type="InterPro" id="IPR013685">
    <property type="entry name" value="POTRA_FtsQ_type"/>
</dbReference>
<dbReference type="Pfam" id="PF03799">
    <property type="entry name" value="FtsQ_DivIB_C"/>
    <property type="match status" value="1"/>
</dbReference>
<dbReference type="PANTHER" id="PTHR35851:SF1">
    <property type="entry name" value="CELL DIVISION PROTEIN FTSQ"/>
    <property type="match status" value="1"/>
</dbReference>
<keyword evidence="7 9" id="KW-0472">Membrane</keyword>
<dbReference type="InterPro" id="IPR026579">
    <property type="entry name" value="FtsQ"/>
</dbReference>
<dbReference type="GO" id="GO:0043093">
    <property type="term" value="P:FtsZ-dependent cytokinesis"/>
    <property type="evidence" value="ECO:0007669"/>
    <property type="project" value="UniProtKB-UniRule"/>
</dbReference>
<dbReference type="InterPro" id="IPR005548">
    <property type="entry name" value="Cell_div_FtsQ/DivIB_C"/>
</dbReference>
<evidence type="ECO:0000256" key="3">
    <source>
        <dbReference type="ARBA" id="ARBA00022519"/>
    </source>
</evidence>
<dbReference type="AlphaFoldDB" id="A0A1B2EJQ7"/>
<evidence type="ECO:0000256" key="8">
    <source>
        <dbReference type="ARBA" id="ARBA00023306"/>
    </source>
</evidence>
<dbReference type="GO" id="GO:0090529">
    <property type="term" value="P:cell septum assembly"/>
    <property type="evidence" value="ECO:0007669"/>
    <property type="project" value="InterPro"/>
</dbReference>
<evidence type="ECO:0000259" key="10">
    <source>
        <dbReference type="PROSITE" id="PS51779"/>
    </source>
</evidence>
<dbReference type="InterPro" id="IPR045335">
    <property type="entry name" value="FtsQ_C_sf"/>
</dbReference>
<evidence type="ECO:0000256" key="9">
    <source>
        <dbReference type="HAMAP-Rule" id="MF_00911"/>
    </source>
</evidence>
<evidence type="ECO:0000256" key="5">
    <source>
        <dbReference type="ARBA" id="ARBA00022692"/>
    </source>
</evidence>
<evidence type="ECO:0000256" key="7">
    <source>
        <dbReference type="ARBA" id="ARBA00023136"/>
    </source>
</evidence>
<dbReference type="PROSITE" id="PS51779">
    <property type="entry name" value="POTRA"/>
    <property type="match status" value="1"/>
</dbReference>
<gene>
    <name evidence="9" type="primary">ftsQ</name>
    <name evidence="11" type="ORF">BB934_19090</name>
</gene>
<reference evidence="11" key="1">
    <citation type="submission" date="2016-07" db="EMBL/GenBank/DDBJ databases">
        <title>Microvirga ossetica sp. nov. a new species of rhizobia isolated from root nodules of the legume species Vicia alpestris Steven originated from North Ossetia region in the Caucasus.</title>
        <authorList>
            <person name="Safronova V.I."/>
            <person name="Kuznetsova I.G."/>
            <person name="Sazanova A.L."/>
            <person name="Belimov A."/>
            <person name="Andronov E."/>
            <person name="Osledkin Y.S."/>
            <person name="Onishchuk O.P."/>
            <person name="Kurchak O.N."/>
            <person name="Shaposhnikov A.I."/>
            <person name="Willems A."/>
            <person name="Tikhonovich I.A."/>
        </authorList>
    </citation>
    <scope>NUCLEOTIDE SEQUENCE [LARGE SCALE GENOMIC DNA]</scope>
    <source>
        <strain evidence="11">V5/3M</strain>
    </source>
</reference>
<dbReference type="InterPro" id="IPR034746">
    <property type="entry name" value="POTRA"/>
</dbReference>
<comment type="similarity">
    <text evidence="9">Belongs to the FtsQ/DivIB family. FtsQ subfamily.</text>
</comment>
<dbReference type="OrthoDB" id="9783091at2"/>
<evidence type="ECO:0000256" key="6">
    <source>
        <dbReference type="ARBA" id="ARBA00022989"/>
    </source>
</evidence>
<dbReference type="EMBL" id="CP016616">
    <property type="protein sequence ID" value="ANY80072.1"/>
    <property type="molecule type" value="Genomic_DNA"/>
</dbReference>
<sequence length="329" mass="35809">MDGGGRYLQPMTAYPAGIAVARAASGNRGGASSQFKNPPRIKKLFGASRGVRRRSAGVPIEQRLPRFLGSGLAVGFFSVVIGFGLWQGGHIDGFIRDYGEPHHALARAVGLGLEQVTISGISQMGENEVLAAAGINSKLSLAFLDVNGLRERLERVPMVKSATVRKLYPNELVITLTEREAHAIWQNNGELFVIAADGTVIDLMQDERYLDLPFVVGEGANTRNKDYLALIEAAGPLKHRVRAGTLVAGRRWTLKMDNGMDVRLPELKAADALARLVKLENEQKILEKDVLAIDLRMADRVVVRLTEEAALARAEALKKKPMRGKGVDT</sequence>
<dbReference type="Pfam" id="PF08478">
    <property type="entry name" value="POTRA_1"/>
    <property type="match status" value="1"/>
</dbReference>
<dbReference type="RefSeq" id="WP_099511086.1">
    <property type="nucleotide sequence ID" value="NZ_CP016616.1"/>
</dbReference>
<accession>A0A1B2EJQ7</accession>
<dbReference type="GO" id="GO:0005886">
    <property type="term" value="C:plasma membrane"/>
    <property type="evidence" value="ECO:0007669"/>
    <property type="project" value="UniProtKB-SubCell"/>
</dbReference>
<organism evidence="11">
    <name type="scientific">Microvirga ossetica</name>
    <dbReference type="NCBI Taxonomy" id="1882682"/>
    <lineage>
        <taxon>Bacteria</taxon>
        <taxon>Pseudomonadati</taxon>
        <taxon>Pseudomonadota</taxon>
        <taxon>Alphaproteobacteria</taxon>
        <taxon>Hyphomicrobiales</taxon>
        <taxon>Methylobacteriaceae</taxon>
        <taxon>Microvirga</taxon>
    </lineage>
</organism>
<dbReference type="Gene3D" id="3.40.50.11690">
    <property type="entry name" value="Cell division protein FtsQ/DivIB"/>
    <property type="match status" value="1"/>
</dbReference>
<dbReference type="PANTHER" id="PTHR35851">
    <property type="entry name" value="CELL DIVISION PROTEIN FTSQ"/>
    <property type="match status" value="1"/>
</dbReference>
<keyword evidence="3 9" id="KW-0997">Cell inner membrane</keyword>
<comment type="subcellular location">
    <subcellularLocation>
        <location evidence="9">Cell inner membrane</location>
        <topology evidence="9">Single-pass type II membrane protein</topology>
    </subcellularLocation>
    <subcellularLocation>
        <location evidence="1">Membrane</location>
    </subcellularLocation>
    <text evidence="9">Localizes to the division septum.</text>
</comment>
<feature type="domain" description="POTRA" evidence="10">
    <location>
        <begin position="111"/>
        <end position="179"/>
    </location>
</feature>
<keyword evidence="8 9" id="KW-0131">Cell cycle</keyword>
<evidence type="ECO:0000256" key="1">
    <source>
        <dbReference type="ARBA" id="ARBA00004370"/>
    </source>
</evidence>
<comment type="function">
    <text evidence="9">Essential cell division protein.</text>
</comment>
<dbReference type="KEGG" id="moc:BB934_19090"/>
<proteinExistence type="inferred from homology"/>
<evidence type="ECO:0000313" key="11">
    <source>
        <dbReference type="EMBL" id="ANY80072.1"/>
    </source>
</evidence>
<dbReference type="Gene3D" id="3.10.20.310">
    <property type="entry name" value="membrane protein fhac"/>
    <property type="match status" value="1"/>
</dbReference>